<dbReference type="eggNOG" id="arCOG04429">
    <property type="taxonomic scope" value="Archaea"/>
</dbReference>
<dbReference type="GO" id="GO:0004190">
    <property type="term" value="F:aspartic-type endopeptidase activity"/>
    <property type="evidence" value="ECO:0007669"/>
    <property type="project" value="UniProtKB-KW"/>
</dbReference>
<evidence type="ECO:0000256" key="4">
    <source>
        <dbReference type="ARBA" id="ARBA00022801"/>
    </source>
</evidence>
<dbReference type="GeneID" id="8778348"/>
<comment type="similarity">
    <text evidence="1">Belongs to the peptidase A31 family.</text>
</comment>
<dbReference type="EMBL" id="CP001899">
    <property type="protein sequence ID" value="ADC65010.1"/>
    <property type="molecule type" value="Genomic_DNA"/>
</dbReference>
<dbReference type="Gene3D" id="3.40.50.1450">
    <property type="entry name" value="HybD-like"/>
    <property type="match status" value="1"/>
</dbReference>
<evidence type="ECO:0000256" key="3">
    <source>
        <dbReference type="ARBA" id="ARBA00022750"/>
    </source>
</evidence>
<evidence type="ECO:0000313" key="5">
    <source>
        <dbReference type="EMBL" id="ADC65010.1"/>
    </source>
</evidence>
<dbReference type="InterPro" id="IPR000671">
    <property type="entry name" value="Peptidase_A31"/>
</dbReference>
<keyword evidence="6" id="KW-1185">Reference proteome</keyword>
<evidence type="ECO:0000256" key="2">
    <source>
        <dbReference type="ARBA" id="ARBA00022670"/>
    </source>
</evidence>
<keyword evidence="3" id="KW-0064">Aspartyl protease</keyword>
<dbReference type="PANTHER" id="PTHR30302">
    <property type="entry name" value="HYDROGENASE 1 MATURATION PROTEASE"/>
    <property type="match status" value="1"/>
</dbReference>
<sequence length="155" mass="17304">MRKVVVGVGNPNVPKDSAGWIVAEEAAKVCGVDKILLSTTSFEILDVLLEYDYAVVVDTALGEEGRIRVLDLEELKNAEMTLKTTHSLDLLTTLKIGLELFENIAYTKVVLVEVKDLNGEMDDAFKRRLKEASKIVITLLSAKNLYPRESKIIRR</sequence>
<name>D3RWZ7_FERPA</name>
<organism evidence="5 6">
    <name type="scientific">Ferroglobus placidus (strain DSM 10642 / AEDII12DO)</name>
    <dbReference type="NCBI Taxonomy" id="589924"/>
    <lineage>
        <taxon>Archaea</taxon>
        <taxon>Methanobacteriati</taxon>
        <taxon>Methanobacteriota</taxon>
        <taxon>Archaeoglobi</taxon>
        <taxon>Archaeoglobales</taxon>
        <taxon>Archaeoglobaceae</taxon>
        <taxon>Ferroglobus</taxon>
    </lineage>
</organism>
<dbReference type="InterPro" id="IPR023430">
    <property type="entry name" value="Pept_HybD-like_dom_sf"/>
</dbReference>
<reference evidence="6" key="1">
    <citation type="submission" date="2010-02" db="EMBL/GenBank/DDBJ databases">
        <title>Complete sequence of Ferroglobus placidus DSM 10642.</title>
        <authorList>
            <consortium name="US DOE Joint Genome Institute"/>
            <person name="Lucas S."/>
            <person name="Copeland A."/>
            <person name="Lapidus A."/>
            <person name="Cheng J.-F."/>
            <person name="Bruce D."/>
            <person name="Goodwin L."/>
            <person name="Pitluck S."/>
            <person name="Saunders E."/>
            <person name="Brettin T."/>
            <person name="Detter J.C."/>
            <person name="Han C."/>
            <person name="Tapia R."/>
            <person name="Larimer F."/>
            <person name="Land M."/>
            <person name="Hauser L."/>
            <person name="Kyrpides N."/>
            <person name="Ivanova N."/>
            <person name="Holmes D."/>
            <person name="Lovley D."/>
            <person name="Kyrpides N."/>
            <person name="Anderson I.J."/>
            <person name="Woyke T."/>
        </authorList>
    </citation>
    <scope>NUCLEOTIDE SEQUENCE [LARGE SCALE GENOMIC DNA]</scope>
    <source>
        <strain evidence="6">DSM 10642 / AEDII12DO</strain>
    </source>
</reference>
<keyword evidence="2 5" id="KW-0645">Protease</keyword>
<dbReference type="STRING" id="589924.Ferp_0842"/>
<dbReference type="KEGG" id="fpl:Ferp_0842"/>
<dbReference type="Proteomes" id="UP000002613">
    <property type="component" value="Chromosome"/>
</dbReference>
<keyword evidence="4" id="KW-0378">Hydrolase</keyword>
<dbReference type="GO" id="GO:0016485">
    <property type="term" value="P:protein processing"/>
    <property type="evidence" value="ECO:0007669"/>
    <property type="project" value="TreeGrafter"/>
</dbReference>
<gene>
    <name evidence="5" type="ordered locus">Ferp_0842</name>
</gene>
<evidence type="ECO:0000313" key="6">
    <source>
        <dbReference type="Proteomes" id="UP000002613"/>
    </source>
</evidence>
<dbReference type="PaxDb" id="589924-Ferp_0842"/>
<accession>D3RWZ7</accession>
<dbReference type="RefSeq" id="WP_012965353.1">
    <property type="nucleotide sequence ID" value="NC_013849.1"/>
</dbReference>
<reference evidence="5 6" key="2">
    <citation type="journal article" date="2011" name="Stand. Genomic Sci.">
        <title>Complete genome sequence of Ferroglobus placidus AEDII12DO.</title>
        <authorList>
            <person name="Anderson I."/>
            <person name="Risso C."/>
            <person name="Holmes D."/>
            <person name="Lucas S."/>
            <person name="Copeland A."/>
            <person name="Lapidus A."/>
            <person name="Cheng J.F."/>
            <person name="Bruce D."/>
            <person name="Goodwin L."/>
            <person name="Pitluck S."/>
            <person name="Saunders E."/>
            <person name="Brettin T."/>
            <person name="Detter J.C."/>
            <person name="Han C."/>
            <person name="Tapia R."/>
            <person name="Larimer F."/>
            <person name="Land M."/>
            <person name="Hauser L."/>
            <person name="Woyke T."/>
            <person name="Lovley D."/>
            <person name="Kyrpides N."/>
            <person name="Ivanova N."/>
        </authorList>
    </citation>
    <scope>NUCLEOTIDE SEQUENCE [LARGE SCALE GENOMIC DNA]</scope>
    <source>
        <strain evidence="6">DSM 10642 / AEDII12DO</strain>
    </source>
</reference>
<dbReference type="HOGENOM" id="CLU_099037_2_3_2"/>
<proteinExistence type="inferred from homology"/>
<protein>
    <submittedName>
        <fullName evidence="5">Hydrogenase maturation protease</fullName>
    </submittedName>
</protein>
<dbReference type="PANTHER" id="PTHR30302:SF1">
    <property type="entry name" value="HYDROGENASE 2 MATURATION PROTEASE"/>
    <property type="match status" value="1"/>
</dbReference>
<dbReference type="SUPFAM" id="SSF53163">
    <property type="entry name" value="HybD-like"/>
    <property type="match status" value="1"/>
</dbReference>
<dbReference type="AlphaFoldDB" id="D3RWZ7"/>
<dbReference type="GO" id="GO:0008047">
    <property type="term" value="F:enzyme activator activity"/>
    <property type="evidence" value="ECO:0007669"/>
    <property type="project" value="InterPro"/>
</dbReference>
<evidence type="ECO:0000256" key="1">
    <source>
        <dbReference type="ARBA" id="ARBA00006814"/>
    </source>
</evidence>
<dbReference type="Pfam" id="PF01750">
    <property type="entry name" value="HycI"/>
    <property type="match status" value="1"/>
</dbReference>